<dbReference type="PROSITE" id="PS51257">
    <property type="entry name" value="PROKAR_LIPOPROTEIN"/>
    <property type="match status" value="1"/>
</dbReference>
<proteinExistence type="predicted"/>
<dbReference type="Proteomes" id="UP000251571">
    <property type="component" value="Unassembled WGS sequence"/>
</dbReference>
<reference evidence="1 3" key="2">
    <citation type="submission" date="2018-03" db="EMBL/GenBank/DDBJ databases">
        <title>Genomic Encyclopedia of Archaeal and Bacterial Type Strains, Phase II (KMG-II): from individual species to whole genera.</title>
        <authorList>
            <person name="Goeker M."/>
        </authorList>
    </citation>
    <scope>NUCLEOTIDE SEQUENCE [LARGE SCALE GENOMIC DNA]</scope>
    <source>
        <strain evidence="1 3">DSM 25227</strain>
    </source>
</reference>
<dbReference type="RefSeq" id="WP_109562677.1">
    <property type="nucleotide sequence ID" value="NZ_QGDJ01000001.1"/>
</dbReference>
<protein>
    <recommendedName>
        <fullName evidence="5">Lipoprotein</fullName>
    </recommendedName>
</protein>
<dbReference type="EMBL" id="UETC01000001">
    <property type="protein sequence ID" value="SSA38368.1"/>
    <property type="molecule type" value="Genomic_DNA"/>
</dbReference>
<sequence length="75" mass="7901">MIRLLPFLALTLAACQTAEPEPEVTPEVIAIANACLAEIDRPPLPEDADASAAAVLTPEEKAAYEACIARRIAEA</sequence>
<evidence type="ECO:0000313" key="3">
    <source>
        <dbReference type="Proteomes" id="UP000245839"/>
    </source>
</evidence>
<evidence type="ECO:0008006" key="5">
    <source>
        <dbReference type="Google" id="ProtNLM"/>
    </source>
</evidence>
<dbReference type="EMBL" id="QGDJ01000001">
    <property type="protein sequence ID" value="PWJ22090.1"/>
    <property type="molecule type" value="Genomic_DNA"/>
</dbReference>
<name>A0A2Y9A4J9_9RHOB</name>
<accession>A0A2Y9A4J9</accession>
<keyword evidence="3" id="KW-1185">Reference proteome</keyword>
<reference evidence="2 4" key="1">
    <citation type="submission" date="2016-10" db="EMBL/GenBank/DDBJ databases">
        <authorList>
            <person name="Cai Z."/>
        </authorList>
    </citation>
    <scope>NUCLEOTIDE SEQUENCE [LARGE SCALE GENOMIC DNA]</scope>
    <source>
        <strain evidence="2 4">DSM 25227</strain>
    </source>
</reference>
<dbReference type="AlphaFoldDB" id="A0A2Y9A4J9"/>
<gene>
    <name evidence="1" type="ORF">BCF38_101499</name>
    <name evidence="2" type="ORF">SAMN05421539_101499</name>
</gene>
<organism evidence="2 4">
    <name type="scientific">Jannaschia seohaensis</name>
    <dbReference type="NCBI Taxonomy" id="475081"/>
    <lineage>
        <taxon>Bacteria</taxon>
        <taxon>Pseudomonadati</taxon>
        <taxon>Pseudomonadota</taxon>
        <taxon>Alphaproteobacteria</taxon>
        <taxon>Rhodobacterales</taxon>
        <taxon>Roseobacteraceae</taxon>
        <taxon>Jannaschia</taxon>
    </lineage>
</organism>
<dbReference type="Proteomes" id="UP000245839">
    <property type="component" value="Unassembled WGS sequence"/>
</dbReference>
<evidence type="ECO:0000313" key="1">
    <source>
        <dbReference type="EMBL" id="PWJ22090.1"/>
    </source>
</evidence>
<evidence type="ECO:0000313" key="4">
    <source>
        <dbReference type="Proteomes" id="UP000251571"/>
    </source>
</evidence>
<evidence type="ECO:0000313" key="2">
    <source>
        <dbReference type="EMBL" id="SSA38368.1"/>
    </source>
</evidence>